<comment type="similarity">
    <text evidence="1 5">Belongs to the pseudouridine synthase RluA family.</text>
</comment>
<dbReference type="InterPro" id="IPR006224">
    <property type="entry name" value="PsdUridine_synth_RluA-like_CS"/>
</dbReference>
<dbReference type="InterPro" id="IPR006225">
    <property type="entry name" value="PsdUridine_synth_RluC/D"/>
</dbReference>
<dbReference type="KEGG" id="dli:dnl_18980"/>
<comment type="catalytic activity">
    <reaction evidence="5">
        <text>a uridine in RNA = a pseudouridine in RNA</text>
        <dbReference type="Rhea" id="RHEA:48348"/>
        <dbReference type="Rhea" id="RHEA-COMP:12068"/>
        <dbReference type="Rhea" id="RHEA-COMP:12069"/>
        <dbReference type="ChEBI" id="CHEBI:65314"/>
        <dbReference type="ChEBI" id="CHEBI:65315"/>
    </reaction>
</comment>
<dbReference type="Pfam" id="PF01479">
    <property type="entry name" value="S4"/>
    <property type="match status" value="1"/>
</dbReference>
<evidence type="ECO:0000256" key="3">
    <source>
        <dbReference type="PIRSR" id="PIRSR606225-1"/>
    </source>
</evidence>
<reference evidence="7" key="1">
    <citation type="journal article" date="2021" name="Microb. Physiol.">
        <title>Proteogenomic Insights into the Physiology of Marine, Sulfate-Reducing, Filamentous Desulfonema limicola and Desulfonema magnum.</title>
        <authorList>
            <person name="Schnaars V."/>
            <person name="Wohlbrand L."/>
            <person name="Scheve S."/>
            <person name="Hinrichs C."/>
            <person name="Reinhardt R."/>
            <person name="Rabus R."/>
        </authorList>
    </citation>
    <scope>NUCLEOTIDE SEQUENCE</scope>
    <source>
        <strain evidence="7">5ac10</strain>
    </source>
</reference>
<evidence type="ECO:0000256" key="2">
    <source>
        <dbReference type="ARBA" id="ARBA00023235"/>
    </source>
</evidence>
<organism evidence="7 8">
    <name type="scientific">Desulfonema limicola</name>
    <dbReference type="NCBI Taxonomy" id="45656"/>
    <lineage>
        <taxon>Bacteria</taxon>
        <taxon>Pseudomonadati</taxon>
        <taxon>Thermodesulfobacteriota</taxon>
        <taxon>Desulfobacteria</taxon>
        <taxon>Desulfobacterales</taxon>
        <taxon>Desulfococcaceae</taxon>
        <taxon>Desulfonema</taxon>
    </lineage>
</organism>
<evidence type="ECO:0000256" key="5">
    <source>
        <dbReference type="RuleBase" id="RU362028"/>
    </source>
</evidence>
<dbReference type="GO" id="GO:0000455">
    <property type="term" value="P:enzyme-directed rRNA pseudouridine synthesis"/>
    <property type="evidence" value="ECO:0007669"/>
    <property type="project" value="TreeGrafter"/>
</dbReference>
<dbReference type="Pfam" id="PF00849">
    <property type="entry name" value="PseudoU_synth_2"/>
    <property type="match status" value="1"/>
</dbReference>
<dbReference type="SMART" id="SM00363">
    <property type="entry name" value="S4"/>
    <property type="match status" value="1"/>
</dbReference>
<evidence type="ECO:0000256" key="1">
    <source>
        <dbReference type="ARBA" id="ARBA00010876"/>
    </source>
</evidence>
<evidence type="ECO:0000313" key="8">
    <source>
        <dbReference type="Proteomes" id="UP000663720"/>
    </source>
</evidence>
<dbReference type="CDD" id="cd00165">
    <property type="entry name" value="S4"/>
    <property type="match status" value="1"/>
</dbReference>
<dbReference type="PROSITE" id="PS50889">
    <property type="entry name" value="S4"/>
    <property type="match status" value="1"/>
</dbReference>
<proteinExistence type="inferred from homology"/>
<keyword evidence="2 5" id="KW-0413">Isomerase</keyword>
<dbReference type="EMBL" id="CP061799">
    <property type="protein sequence ID" value="QTA79623.1"/>
    <property type="molecule type" value="Genomic_DNA"/>
</dbReference>
<keyword evidence="4" id="KW-0694">RNA-binding</keyword>
<dbReference type="Proteomes" id="UP000663720">
    <property type="component" value="Chromosome"/>
</dbReference>
<dbReference type="InterPro" id="IPR006145">
    <property type="entry name" value="PsdUridine_synth_RsuA/RluA"/>
</dbReference>
<accession>A0A975B6E5</accession>
<dbReference type="AlphaFoldDB" id="A0A975B6E5"/>
<name>A0A975B6E5_9BACT</name>
<gene>
    <name evidence="7" type="ORF">dnl_18980</name>
</gene>
<dbReference type="PANTHER" id="PTHR21600">
    <property type="entry name" value="MITOCHONDRIAL RNA PSEUDOURIDINE SYNTHASE"/>
    <property type="match status" value="1"/>
</dbReference>
<dbReference type="NCBIfam" id="TIGR00005">
    <property type="entry name" value="rluA_subfam"/>
    <property type="match status" value="1"/>
</dbReference>
<keyword evidence="8" id="KW-1185">Reference proteome</keyword>
<dbReference type="EC" id="5.4.99.-" evidence="5"/>
<dbReference type="GO" id="GO:0120159">
    <property type="term" value="F:rRNA pseudouridine synthase activity"/>
    <property type="evidence" value="ECO:0007669"/>
    <property type="project" value="UniProtKB-ARBA"/>
</dbReference>
<feature type="active site" evidence="3">
    <location>
        <position position="165"/>
    </location>
</feature>
<dbReference type="GO" id="GO:0003723">
    <property type="term" value="F:RNA binding"/>
    <property type="evidence" value="ECO:0007669"/>
    <property type="project" value="UniProtKB-KW"/>
</dbReference>
<protein>
    <recommendedName>
        <fullName evidence="5">Pseudouridine synthase</fullName>
        <ecNumber evidence="5">5.4.99.-</ecNumber>
    </recommendedName>
</protein>
<dbReference type="CDD" id="cd02869">
    <property type="entry name" value="PseudoU_synth_RluA_like"/>
    <property type="match status" value="1"/>
</dbReference>
<evidence type="ECO:0000313" key="7">
    <source>
        <dbReference type="EMBL" id="QTA79623.1"/>
    </source>
</evidence>
<dbReference type="PANTHER" id="PTHR21600:SF44">
    <property type="entry name" value="RIBOSOMAL LARGE SUBUNIT PSEUDOURIDINE SYNTHASE D"/>
    <property type="match status" value="1"/>
</dbReference>
<dbReference type="Gene3D" id="3.30.2350.10">
    <property type="entry name" value="Pseudouridine synthase"/>
    <property type="match status" value="1"/>
</dbReference>
<dbReference type="SUPFAM" id="SSF55174">
    <property type="entry name" value="Alpha-L RNA-binding motif"/>
    <property type="match status" value="1"/>
</dbReference>
<feature type="domain" description="RNA-binding S4" evidence="6">
    <location>
        <begin position="41"/>
        <end position="106"/>
    </location>
</feature>
<comment type="function">
    <text evidence="5">Responsible for synthesis of pseudouridine from uracil.</text>
</comment>
<sequence>MHPNNIFLPNNYKLGNDKPDRYKADNDNEFIIIADKKESGRRLDFLIASHAITECSRALAVKLIREGLIRVDGRIKKPGYRLHEGDRVHGHIKEPEPVSFEPEPIILDLIYEDKDILVINKAPGLVVHPAPGHYTGTIVNALLYHCPDLKGIGGELRPGIVHRLDKDTSGILVVAKNSFSLAVLGSQFQDRTIKKKYTALVHGEMKADSGSINLPIGRHPVDRKKMSTISKTGKPAETLWTVKQRLPETTLIDIDLKTGRTHQIRVHFSSAGHPVVGDQVYCSKSGKKHSDSVFSIIKDVSRQMLHAQKICLKHPKTGSILEFEAPLAPDFKLLVSKLESLNV</sequence>
<dbReference type="Gene3D" id="3.10.290.10">
    <property type="entry name" value="RNA-binding S4 domain"/>
    <property type="match status" value="1"/>
</dbReference>
<dbReference type="InterPro" id="IPR036986">
    <property type="entry name" value="S4_RNA-bd_sf"/>
</dbReference>
<dbReference type="PROSITE" id="PS01129">
    <property type="entry name" value="PSI_RLU"/>
    <property type="match status" value="1"/>
</dbReference>
<dbReference type="SUPFAM" id="SSF55120">
    <property type="entry name" value="Pseudouridine synthase"/>
    <property type="match status" value="1"/>
</dbReference>
<dbReference type="InterPro" id="IPR050188">
    <property type="entry name" value="RluA_PseudoU_synthase"/>
</dbReference>
<evidence type="ECO:0000259" key="6">
    <source>
        <dbReference type="SMART" id="SM00363"/>
    </source>
</evidence>
<dbReference type="InterPro" id="IPR020103">
    <property type="entry name" value="PsdUridine_synth_cat_dom_sf"/>
</dbReference>
<dbReference type="InterPro" id="IPR002942">
    <property type="entry name" value="S4_RNA-bd"/>
</dbReference>
<evidence type="ECO:0000256" key="4">
    <source>
        <dbReference type="PROSITE-ProRule" id="PRU00182"/>
    </source>
</evidence>